<name>A0ABC8R5E5_9AQUA</name>
<evidence type="ECO:0000256" key="3">
    <source>
        <dbReference type="ARBA" id="ARBA00023157"/>
    </source>
</evidence>
<evidence type="ECO:0000313" key="7">
    <source>
        <dbReference type="EMBL" id="CAK9140003.1"/>
    </source>
</evidence>
<comment type="subcellular location">
    <subcellularLocation>
        <location evidence="1">Membrane</location>
        <topology evidence="1">Single-pass membrane protein</topology>
    </subcellularLocation>
</comment>
<comment type="caution">
    <text evidence="7">The sequence shown here is derived from an EMBL/GenBank/DDBJ whole genome shotgun (WGS) entry which is preliminary data.</text>
</comment>
<dbReference type="PANTHER" id="PTHR33491">
    <property type="entry name" value="OSJNBA0016N04.9 PROTEIN"/>
    <property type="match status" value="1"/>
</dbReference>
<keyword evidence="2 4" id="KW-0732">Signal</keyword>
<dbReference type="Gene3D" id="2.10.25.10">
    <property type="entry name" value="Laminin"/>
    <property type="match status" value="1"/>
</dbReference>
<dbReference type="GO" id="GO:0016020">
    <property type="term" value="C:membrane"/>
    <property type="evidence" value="ECO:0007669"/>
    <property type="project" value="UniProtKB-SubCell"/>
</dbReference>
<protein>
    <recommendedName>
        <fullName evidence="9">EGF-like domain-containing protein</fullName>
    </recommendedName>
</protein>
<sequence>MLQKFAWFCPYGLTLTLAAAFVTTTTPISKTGCQSQCGNLTVPYPFGIGIGTGCSIDPGFDINCNTSFNPPKPFFRGNLEVIDISETQLRVKTWIASSCYDQNGTLTSSNTVGINLAFQYFAFSDTNKFTVIGCDDLAIIAATVATIGGNFSSGCISLCSASEYVTSGNCSGIGCCNIPIPTGIQTFGAALASLNNHTNVWSFARCGYAFLAEQDSFTFGGASDFSDPTFKNRIESSVPVAIDWVIGNHSCSEAQSSGALVCQANTTCADSISNKGLGGYSCSCKGGYEGNPYLSPGCKDIDECADPNKNTCEKICNKNTCEKTCINTLGSYYCECPKGYYGDGRTDGRILARRLA</sequence>
<dbReference type="Pfam" id="PF13947">
    <property type="entry name" value="GUB_WAK_bind"/>
    <property type="match status" value="1"/>
</dbReference>
<feature type="signal peptide" evidence="4">
    <location>
        <begin position="1"/>
        <end position="20"/>
    </location>
</feature>
<keyword evidence="8" id="KW-1185">Reference proteome</keyword>
<dbReference type="InterPro" id="IPR001881">
    <property type="entry name" value="EGF-like_Ca-bd_dom"/>
</dbReference>
<gene>
    <name evidence="7" type="ORF">ILEXP_LOCUS7418</name>
</gene>
<dbReference type="SMART" id="SM00181">
    <property type="entry name" value="EGF"/>
    <property type="match status" value="2"/>
</dbReference>
<dbReference type="SMART" id="SM00179">
    <property type="entry name" value="EGF_CA"/>
    <property type="match status" value="1"/>
</dbReference>
<dbReference type="InterPro" id="IPR000742">
    <property type="entry name" value="EGF"/>
</dbReference>
<keyword evidence="3" id="KW-1015">Disulfide bond</keyword>
<organism evidence="7 8">
    <name type="scientific">Ilex paraguariensis</name>
    <name type="common">yerba mate</name>
    <dbReference type="NCBI Taxonomy" id="185542"/>
    <lineage>
        <taxon>Eukaryota</taxon>
        <taxon>Viridiplantae</taxon>
        <taxon>Streptophyta</taxon>
        <taxon>Embryophyta</taxon>
        <taxon>Tracheophyta</taxon>
        <taxon>Spermatophyta</taxon>
        <taxon>Magnoliopsida</taxon>
        <taxon>eudicotyledons</taxon>
        <taxon>Gunneridae</taxon>
        <taxon>Pentapetalae</taxon>
        <taxon>asterids</taxon>
        <taxon>campanulids</taxon>
        <taxon>Aquifoliales</taxon>
        <taxon>Aquifoliaceae</taxon>
        <taxon>Ilex</taxon>
    </lineage>
</organism>
<feature type="domain" description="EGF-like" evidence="6">
    <location>
        <begin position="250"/>
        <end position="299"/>
    </location>
</feature>
<dbReference type="Pfam" id="PF00008">
    <property type="entry name" value="EGF"/>
    <property type="match status" value="1"/>
</dbReference>
<dbReference type="EMBL" id="CAUOFW020001003">
    <property type="protein sequence ID" value="CAK9140003.1"/>
    <property type="molecule type" value="Genomic_DNA"/>
</dbReference>
<evidence type="ECO:0000256" key="2">
    <source>
        <dbReference type="ARBA" id="ARBA00022729"/>
    </source>
</evidence>
<feature type="domain" description="EGF-like calcium-binding" evidence="5">
    <location>
        <begin position="300"/>
        <end position="347"/>
    </location>
</feature>
<accession>A0ABC8R5E5</accession>
<feature type="domain" description="EGF-like" evidence="6">
    <location>
        <begin position="303"/>
        <end position="347"/>
    </location>
</feature>
<evidence type="ECO:0000259" key="6">
    <source>
        <dbReference type="SMART" id="SM00181"/>
    </source>
</evidence>
<dbReference type="Proteomes" id="UP001642360">
    <property type="component" value="Unassembled WGS sequence"/>
</dbReference>
<dbReference type="AlphaFoldDB" id="A0ABC8R5E5"/>
<reference evidence="7 8" key="1">
    <citation type="submission" date="2024-02" db="EMBL/GenBank/DDBJ databases">
        <authorList>
            <person name="Vignale AGUSTIN F."/>
            <person name="Sosa J E."/>
            <person name="Modenutti C."/>
        </authorList>
    </citation>
    <scope>NUCLEOTIDE SEQUENCE [LARGE SCALE GENOMIC DNA]</scope>
</reference>
<evidence type="ECO:0000313" key="8">
    <source>
        <dbReference type="Proteomes" id="UP001642360"/>
    </source>
</evidence>
<evidence type="ECO:0000256" key="1">
    <source>
        <dbReference type="ARBA" id="ARBA00004167"/>
    </source>
</evidence>
<evidence type="ECO:0008006" key="9">
    <source>
        <dbReference type="Google" id="ProtNLM"/>
    </source>
</evidence>
<dbReference type="InterPro" id="IPR025287">
    <property type="entry name" value="WAK_GUB"/>
</dbReference>
<dbReference type="CDD" id="cd00054">
    <property type="entry name" value="EGF_CA"/>
    <property type="match status" value="1"/>
</dbReference>
<feature type="chain" id="PRO_5044893652" description="EGF-like domain-containing protein" evidence="4">
    <location>
        <begin position="21"/>
        <end position="356"/>
    </location>
</feature>
<proteinExistence type="predicted"/>
<evidence type="ECO:0000259" key="5">
    <source>
        <dbReference type="SMART" id="SM00179"/>
    </source>
</evidence>
<dbReference type="SUPFAM" id="SSF57196">
    <property type="entry name" value="EGF/Laminin"/>
    <property type="match status" value="1"/>
</dbReference>
<evidence type="ECO:0000256" key="4">
    <source>
        <dbReference type="SAM" id="SignalP"/>
    </source>
</evidence>